<proteinExistence type="predicted"/>
<protein>
    <submittedName>
        <fullName evidence="2">Uncharacterized protein</fullName>
    </submittedName>
</protein>
<reference evidence="2" key="1">
    <citation type="submission" date="2022-11" db="UniProtKB">
        <authorList>
            <consortium name="WormBaseParasite"/>
        </authorList>
    </citation>
    <scope>IDENTIFICATION</scope>
</reference>
<evidence type="ECO:0000313" key="2">
    <source>
        <dbReference type="WBParaSite" id="JU765_v2.g2238.t1"/>
    </source>
</evidence>
<organism evidence="1 2">
    <name type="scientific">Panagrolaimus sp. JU765</name>
    <dbReference type="NCBI Taxonomy" id="591449"/>
    <lineage>
        <taxon>Eukaryota</taxon>
        <taxon>Metazoa</taxon>
        <taxon>Ecdysozoa</taxon>
        <taxon>Nematoda</taxon>
        <taxon>Chromadorea</taxon>
        <taxon>Rhabditida</taxon>
        <taxon>Tylenchina</taxon>
        <taxon>Panagrolaimomorpha</taxon>
        <taxon>Panagrolaimoidea</taxon>
        <taxon>Panagrolaimidae</taxon>
        <taxon>Panagrolaimus</taxon>
    </lineage>
</organism>
<accession>A0AC34QZV9</accession>
<name>A0AC34QZV9_9BILA</name>
<dbReference type="Proteomes" id="UP000887576">
    <property type="component" value="Unplaced"/>
</dbReference>
<dbReference type="WBParaSite" id="JU765_v2.g2238.t1">
    <property type="protein sequence ID" value="JU765_v2.g2238.t1"/>
    <property type="gene ID" value="JU765_v2.g2238"/>
</dbReference>
<evidence type="ECO:0000313" key="1">
    <source>
        <dbReference type="Proteomes" id="UP000887576"/>
    </source>
</evidence>
<sequence length="232" mass="26222">AKPLGPHPPLVLGEEVSAFVSSIPKGNITWKNLNPTAVVNEVSTLLDLGTIQNFFSRAGIGAAYLDRPCIDPLDPECPKTVPNYFDRCAALEKFDSWNNNLDPTEKVTLNEEIVSTTAQEGLKLIENFLGRKKRETVEKVKNSTKDDEEYYSYDDDYPAANVTVKQPAEDPKVMRCQKYGKDLLRWMQENPSKWEMFLAKSEFPKYPDYGKVMTGGCSGFGRNIMKWPEDLI</sequence>